<dbReference type="Gene3D" id="3.40.50.300">
    <property type="entry name" value="P-loop containing nucleotide triphosphate hydrolases"/>
    <property type="match status" value="1"/>
</dbReference>
<comment type="catalytic activity">
    <reaction evidence="7">
        <text>dimethylallyl diphosphate + ATP = N(6)-(dimethylallyl)adenosine 5'-triphosphate + diphosphate</text>
        <dbReference type="Rhea" id="RHEA:36331"/>
        <dbReference type="ChEBI" id="CHEBI:30616"/>
        <dbReference type="ChEBI" id="CHEBI:33019"/>
        <dbReference type="ChEBI" id="CHEBI:57623"/>
        <dbReference type="ChEBI" id="CHEBI:73532"/>
        <dbReference type="EC" id="2.5.1.112"/>
    </reaction>
</comment>
<dbReference type="AlphaFoldDB" id="A0A2I0W2Q5"/>
<name>A0A2I0W2Q5_9ASPA</name>
<evidence type="ECO:0000256" key="7">
    <source>
        <dbReference type="ARBA" id="ARBA00051744"/>
    </source>
</evidence>
<keyword evidence="6" id="KW-0809">Transit peptide</keyword>
<dbReference type="GO" id="GO:0006400">
    <property type="term" value="P:tRNA modification"/>
    <property type="evidence" value="ECO:0007669"/>
    <property type="project" value="TreeGrafter"/>
</dbReference>
<dbReference type="SUPFAM" id="SSF52540">
    <property type="entry name" value="P-loop containing nucleoside triphosphate hydrolases"/>
    <property type="match status" value="2"/>
</dbReference>
<dbReference type="Pfam" id="PF01715">
    <property type="entry name" value="IPPT"/>
    <property type="match status" value="2"/>
</dbReference>
<reference evidence="11 12" key="2">
    <citation type="journal article" date="2017" name="Nature">
        <title>The Apostasia genome and the evolution of orchids.</title>
        <authorList>
            <person name="Zhang G.Q."/>
            <person name="Liu K.W."/>
            <person name="Li Z."/>
            <person name="Lohaus R."/>
            <person name="Hsiao Y.Y."/>
            <person name="Niu S.C."/>
            <person name="Wang J.Y."/>
            <person name="Lin Y.C."/>
            <person name="Xu Q."/>
            <person name="Chen L.J."/>
            <person name="Yoshida K."/>
            <person name="Fujiwara S."/>
            <person name="Wang Z.W."/>
            <person name="Zhang Y.Q."/>
            <person name="Mitsuda N."/>
            <person name="Wang M."/>
            <person name="Liu G.H."/>
            <person name="Pecoraro L."/>
            <person name="Huang H.X."/>
            <person name="Xiao X.J."/>
            <person name="Lin M."/>
            <person name="Wu X.Y."/>
            <person name="Wu W.L."/>
            <person name="Chen Y.Y."/>
            <person name="Chang S.B."/>
            <person name="Sakamoto S."/>
            <person name="Ohme-Takagi M."/>
            <person name="Yagi M."/>
            <person name="Zeng S.J."/>
            <person name="Shen C.Y."/>
            <person name="Yeh C.M."/>
            <person name="Luo Y.B."/>
            <person name="Tsai W.C."/>
            <person name="Van de Peer Y."/>
            <person name="Liu Z.J."/>
        </authorList>
    </citation>
    <scope>NUCLEOTIDE SEQUENCE [LARGE SCALE GENOMIC DNA]</scope>
    <source>
        <tissue evidence="11">The whole plant</tissue>
    </source>
</reference>
<evidence type="ECO:0000313" key="12">
    <source>
        <dbReference type="Proteomes" id="UP000233837"/>
    </source>
</evidence>
<dbReference type="OrthoDB" id="775260at2759"/>
<protein>
    <recommendedName>
        <fullName evidence="10">adenylate dimethylallyltransferase (ADP/ATP-dependent)</fullName>
        <ecNumber evidence="10">2.5.1.112</ecNumber>
    </recommendedName>
</protein>
<dbReference type="GO" id="GO:0009691">
    <property type="term" value="P:cytokinin biosynthetic process"/>
    <property type="evidence" value="ECO:0007669"/>
    <property type="project" value="UniProtKB-KW"/>
</dbReference>
<keyword evidence="3" id="KW-0203">Cytokinin biosynthesis</keyword>
<dbReference type="EC" id="2.5.1.112" evidence="10"/>
<keyword evidence="2 11" id="KW-0808">Transferase</keyword>
<gene>
    <name evidence="11" type="primary">IPT3</name>
    <name evidence="11" type="ORF">MA16_Dca017216</name>
</gene>
<evidence type="ECO:0000313" key="11">
    <source>
        <dbReference type="EMBL" id="PKU69943.1"/>
    </source>
</evidence>
<evidence type="ECO:0000256" key="10">
    <source>
        <dbReference type="ARBA" id="ARBA00066838"/>
    </source>
</evidence>
<dbReference type="STRING" id="906689.A0A2I0W2Q5"/>
<comment type="catalytic activity">
    <reaction evidence="8">
        <text>dimethylallyl diphosphate + ADP = N(6)-(dimethylallyl)adenosine 5'-diphosphate + diphosphate</text>
        <dbReference type="Rhea" id="RHEA:36327"/>
        <dbReference type="ChEBI" id="CHEBI:33019"/>
        <dbReference type="ChEBI" id="CHEBI:57623"/>
        <dbReference type="ChEBI" id="CHEBI:73533"/>
        <dbReference type="ChEBI" id="CHEBI:456216"/>
        <dbReference type="EC" id="2.5.1.112"/>
    </reaction>
</comment>
<proteinExistence type="inferred from homology"/>
<evidence type="ECO:0000256" key="6">
    <source>
        <dbReference type="ARBA" id="ARBA00022946"/>
    </source>
</evidence>
<dbReference type="Gene3D" id="1.10.287.890">
    <property type="entry name" value="Crystal structure of tRNA isopentenylpyrophosphate transferase (bh2366) domain"/>
    <property type="match status" value="1"/>
</dbReference>
<dbReference type="GO" id="GO:0009824">
    <property type="term" value="F:AMP dimethylallyltransferase activity"/>
    <property type="evidence" value="ECO:0007669"/>
    <property type="project" value="UniProtKB-ARBA"/>
</dbReference>
<organism evidence="11 12">
    <name type="scientific">Dendrobium catenatum</name>
    <dbReference type="NCBI Taxonomy" id="906689"/>
    <lineage>
        <taxon>Eukaryota</taxon>
        <taxon>Viridiplantae</taxon>
        <taxon>Streptophyta</taxon>
        <taxon>Embryophyta</taxon>
        <taxon>Tracheophyta</taxon>
        <taxon>Spermatophyta</taxon>
        <taxon>Magnoliopsida</taxon>
        <taxon>Liliopsida</taxon>
        <taxon>Asparagales</taxon>
        <taxon>Orchidaceae</taxon>
        <taxon>Epidendroideae</taxon>
        <taxon>Malaxideae</taxon>
        <taxon>Dendrobiinae</taxon>
        <taxon>Dendrobium</taxon>
    </lineage>
</organism>
<evidence type="ECO:0000256" key="2">
    <source>
        <dbReference type="ARBA" id="ARBA00022679"/>
    </source>
</evidence>
<evidence type="ECO:0000256" key="5">
    <source>
        <dbReference type="ARBA" id="ARBA00022840"/>
    </source>
</evidence>
<evidence type="ECO:0000256" key="3">
    <source>
        <dbReference type="ARBA" id="ARBA00022712"/>
    </source>
</evidence>
<keyword evidence="5" id="KW-0067">ATP-binding</keyword>
<comment type="function">
    <text evidence="9">Involved in cytokinin biosynthesis. Catalyzes the transfer of an isopentenyl group from dimethylallyl diphosphate (DMAPP) to ATP and ADP.</text>
</comment>
<keyword evidence="12" id="KW-1185">Reference proteome</keyword>
<comment type="similarity">
    <text evidence="1">Belongs to the IPP transferase family.</text>
</comment>
<dbReference type="GO" id="GO:0052381">
    <property type="term" value="F:tRNA dimethylallyltransferase activity"/>
    <property type="evidence" value="ECO:0007669"/>
    <property type="project" value="TreeGrafter"/>
</dbReference>
<dbReference type="Proteomes" id="UP000233837">
    <property type="component" value="Unassembled WGS sequence"/>
</dbReference>
<dbReference type="GO" id="GO:0005524">
    <property type="term" value="F:ATP binding"/>
    <property type="evidence" value="ECO:0007669"/>
    <property type="project" value="UniProtKB-KW"/>
</dbReference>
<dbReference type="PANTHER" id="PTHR11088:SF74">
    <property type="entry name" value="ADENYLATE ISOPENTENYLTRANSFERASE 5, CHLOROPLASTIC"/>
    <property type="match status" value="1"/>
</dbReference>
<dbReference type="InterPro" id="IPR039657">
    <property type="entry name" value="Dimethylallyltransferase"/>
</dbReference>
<reference evidence="11 12" key="1">
    <citation type="journal article" date="2016" name="Sci. Rep.">
        <title>The Dendrobium catenatum Lindl. genome sequence provides insights into polysaccharide synthase, floral development and adaptive evolution.</title>
        <authorList>
            <person name="Zhang G.Q."/>
            <person name="Xu Q."/>
            <person name="Bian C."/>
            <person name="Tsai W.C."/>
            <person name="Yeh C.M."/>
            <person name="Liu K.W."/>
            <person name="Yoshida K."/>
            <person name="Zhang L.S."/>
            <person name="Chang S.B."/>
            <person name="Chen F."/>
            <person name="Shi Y."/>
            <person name="Su Y.Y."/>
            <person name="Zhang Y.Q."/>
            <person name="Chen L.J."/>
            <person name="Yin Y."/>
            <person name="Lin M."/>
            <person name="Huang H."/>
            <person name="Deng H."/>
            <person name="Wang Z.W."/>
            <person name="Zhu S.L."/>
            <person name="Zhao X."/>
            <person name="Deng C."/>
            <person name="Niu S.C."/>
            <person name="Huang J."/>
            <person name="Wang M."/>
            <person name="Liu G.H."/>
            <person name="Yang H.J."/>
            <person name="Xiao X.J."/>
            <person name="Hsiao Y.Y."/>
            <person name="Wu W.L."/>
            <person name="Chen Y.Y."/>
            <person name="Mitsuda N."/>
            <person name="Ohme-Takagi M."/>
            <person name="Luo Y.B."/>
            <person name="Van de Peer Y."/>
            <person name="Liu Z.J."/>
        </authorList>
    </citation>
    <scope>NUCLEOTIDE SEQUENCE [LARGE SCALE GENOMIC DNA]</scope>
    <source>
        <tissue evidence="11">The whole plant</tissue>
    </source>
</reference>
<keyword evidence="4" id="KW-0547">Nucleotide-binding</keyword>
<evidence type="ECO:0000256" key="1">
    <source>
        <dbReference type="ARBA" id="ARBA00005842"/>
    </source>
</evidence>
<dbReference type="GO" id="GO:0005739">
    <property type="term" value="C:mitochondrion"/>
    <property type="evidence" value="ECO:0007669"/>
    <property type="project" value="TreeGrafter"/>
</dbReference>
<dbReference type="EMBL" id="KZ502978">
    <property type="protein sequence ID" value="PKU69943.1"/>
    <property type="molecule type" value="Genomic_DNA"/>
</dbReference>
<evidence type="ECO:0000256" key="8">
    <source>
        <dbReference type="ARBA" id="ARBA00052386"/>
    </source>
</evidence>
<evidence type="ECO:0000256" key="9">
    <source>
        <dbReference type="ARBA" id="ARBA00055191"/>
    </source>
</evidence>
<dbReference type="PANTHER" id="PTHR11088">
    <property type="entry name" value="TRNA DIMETHYLALLYLTRANSFERASE"/>
    <property type="match status" value="1"/>
</dbReference>
<dbReference type="FunFam" id="1.10.287.890:FF:000002">
    <property type="entry name" value="Adenylate isopentenyltransferase 5, chloroplastic"/>
    <property type="match status" value="1"/>
</dbReference>
<accession>A0A2I0W2Q5</accession>
<sequence length="340" mass="37704">MAFLDLYLNKALVFPREPSVKFPRDHPHLFNLSDNLAFFSRFPLLPTTKPKVLFVLGSSGTGKSKLAVSLALRFAGEVINSDKMQVYDGLHVITNKVTADECAGVPHHLLGGVHPDADFSAAEFCCLATKIADEIVARGHLPIIAGGSNSYIKKLIGVDGGNFSRRYDCCFIWVDVDLTVLDEFVAERVDKMVEKGLLEEARGIFDSAADYTKGVRRSIGLPELDKYFRREAEVDEAERTAMLEEAFGEIKANTCRLTRVQREKIRRFEVEDGWRLHRMDATAAVVRRRELCGGMVWEETVVGPSIETVRRFVGGAAAGFVSKRSRMVAVAMDTVVVGTT</sequence>
<evidence type="ECO:0000256" key="4">
    <source>
        <dbReference type="ARBA" id="ARBA00022741"/>
    </source>
</evidence>
<dbReference type="GO" id="GO:0052622">
    <property type="term" value="F:ATP/ADP dimethylallyltransferase activity"/>
    <property type="evidence" value="ECO:0007669"/>
    <property type="project" value="UniProtKB-EC"/>
</dbReference>
<dbReference type="InterPro" id="IPR027417">
    <property type="entry name" value="P-loop_NTPase"/>
</dbReference>